<comment type="caution">
    <text evidence="3">The sequence shown here is derived from an EMBL/GenBank/DDBJ whole genome shotgun (WGS) entry which is preliminary data.</text>
</comment>
<dbReference type="Proteomes" id="UP000721954">
    <property type="component" value="Unassembled WGS sequence"/>
</dbReference>
<evidence type="ECO:0000313" key="3">
    <source>
        <dbReference type="EMBL" id="MBO8197184.1"/>
    </source>
</evidence>
<dbReference type="PROSITE" id="PS51318">
    <property type="entry name" value="TAT"/>
    <property type="match status" value="1"/>
</dbReference>
<evidence type="ECO:0008006" key="5">
    <source>
        <dbReference type="Google" id="ProtNLM"/>
    </source>
</evidence>
<feature type="region of interest" description="Disordered" evidence="1">
    <location>
        <begin position="35"/>
        <end position="64"/>
    </location>
</feature>
<keyword evidence="2" id="KW-0732">Signal</keyword>
<dbReference type="RefSeq" id="WP_209209005.1">
    <property type="nucleotide sequence ID" value="NZ_JAFFZM010000001.1"/>
</dbReference>
<sequence length="175" mass="18424">MLRTAALRTTRIRRVLVLCAAAVAAGALALAAPGAQAAPSGQPAPGTVAPQVYAPPAGAQAGPAAAAERRHTGREIHRFLTWFYGEHGPTDSQREHFVSDFLKQKQADNPDHDVLLCAQNTPQSIEVGPVTVAQSAGFGWATVTAYWADGTTSTFTGYVALDSHPIELHDVVCAR</sequence>
<evidence type="ECO:0000256" key="1">
    <source>
        <dbReference type="SAM" id="MobiDB-lite"/>
    </source>
</evidence>
<keyword evidence="4" id="KW-1185">Reference proteome</keyword>
<reference evidence="3 4" key="1">
    <citation type="submission" date="2021-02" db="EMBL/GenBank/DDBJ databases">
        <title>Streptomyces spirodelae sp. nov., isolated from duckweed.</title>
        <authorList>
            <person name="Saimee Y."/>
            <person name="Duangmal K."/>
        </authorList>
    </citation>
    <scope>NUCLEOTIDE SEQUENCE [LARGE SCALE GENOMIC DNA]</scope>
    <source>
        <strain evidence="3 4">DSM 42105</strain>
    </source>
</reference>
<evidence type="ECO:0000313" key="4">
    <source>
        <dbReference type="Proteomes" id="UP000721954"/>
    </source>
</evidence>
<accession>A0ABS3XPF1</accession>
<protein>
    <recommendedName>
        <fullName evidence="5">Lipoprotein</fullName>
    </recommendedName>
</protein>
<gene>
    <name evidence="3" type="ORF">JW613_02475</name>
</gene>
<feature type="chain" id="PRO_5047408192" description="Lipoprotein" evidence="2">
    <location>
        <begin position="38"/>
        <end position="175"/>
    </location>
</feature>
<evidence type="ECO:0000256" key="2">
    <source>
        <dbReference type="SAM" id="SignalP"/>
    </source>
</evidence>
<dbReference type="InterPro" id="IPR006311">
    <property type="entry name" value="TAT_signal"/>
</dbReference>
<dbReference type="GeneID" id="96257454"/>
<feature type="signal peptide" evidence="2">
    <location>
        <begin position="1"/>
        <end position="37"/>
    </location>
</feature>
<organism evidence="3 4">
    <name type="scientific">Streptomyces smyrnaeus</name>
    <dbReference type="NCBI Taxonomy" id="1387713"/>
    <lineage>
        <taxon>Bacteria</taxon>
        <taxon>Bacillati</taxon>
        <taxon>Actinomycetota</taxon>
        <taxon>Actinomycetes</taxon>
        <taxon>Kitasatosporales</taxon>
        <taxon>Streptomycetaceae</taxon>
        <taxon>Streptomyces</taxon>
    </lineage>
</organism>
<dbReference type="EMBL" id="JAFFZM010000001">
    <property type="protein sequence ID" value="MBO8197184.1"/>
    <property type="molecule type" value="Genomic_DNA"/>
</dbReference>
<name>A0ABS3XPF1_9ACTN</name>
<proteinExistence type="predicted"/>